<feature type="non-terminal residue" evidence="1">
    <location>
        <position position="1"/>
    </location>
</feature>
<accession>A0A699XNX6</accession>
<organism evidence="1">
    <name type="scientific">Tanacetum cinerariifolium</name>
    <name type="common">Dalmatian daisy</name>
    <name type="synonym">Chrysanthemum cinerariifolium</name>
    <dbReference type="NCBI Taxonomy" id="118510"/>
    <lineage>
        <taxon>Eukaryota</taxon>
        <taxon>Viridiplantae</taxon>
        <taxon>Streptophyta</taxon>
        <taxon>Embryophyta</taxon>
        <taxon>Tracheophyta</taxon>
        <taxon>Spermatophyta</taxon>
        <taxon>Magnoliopsida</taxon>
        <taxon>eudicotyledons</taxon>
        <taxon>Gunneridae</taxon>
        <taxon>Pentapetalae</taxon>
        <taxon>asterids</taxon>
        <taxon>campanulids</taxon>
        <taxon>Asterales</taxon>
        <taxon>Asteraceae</taxon>
        <taxon>Asteroideae</taxon>
        <taxon>Anthemideae</taxon>
        <taxon>Anthemidinae</taxon>
        <taxon>Tanacetum</taxon>
    </lineage>
</organism>
<dbReference type="EMBL" id="BKCJ011871628">
    <property type="protein sequence ID" value="GFD59960.1"/>
    <property type="molecule type" value="Genomic_DNA"/>
</dbReference>
<name>A0A699XNX6_TANCI</name>
<dbReference type="AlphaFoldDB" id="A0A699XNX6"/>
<reference evidence="1" key="1">
    <citation type="journal article" date="2019" name="Sci. Rep.">
        <title>Draft genome of Tanacetum cinerariifolium, the natural source of mosquito coil.</title>
        <authorList>
            <person name="Yamashiro T."/>
            <person name="Shiraishi A."/>
            <person name="Satake H."/>
            <person name="Nakayama K."/>
        </authorList>
    </citation>
    <scope>NUCLEOTIDE SEQUENCE</scope>
</reference>
<evidence type="ECO:0000313" key="1">
    <source>
        <dbReference type="EMBL" id="GFD59960.1"/>
    </source>
</evidence>
<feature type="non-terminal residue" evidence="1">
    <location>
        <position position="82"/>
    </location>
</feature>
<sequence length="82" mass="8621">AHRSLECFAGAPMRMAARSGLTFRIPLQEARIVASVANAVRDISRLDASERHTHSLTSLHSGAKDADMAVAGDEMLSCGVAG</sequence>
<gene>
    <name evidence="1" type="ORF">Tci_931929</name>
</gene>
<comment type="caution">
    <text evidence="1">The sequence shown here is derived from an EMBL/GenBank/DDBJ whole genome shotgun (WGS) entry which is preliminary data.</text>
</comment>
<proteinExistence type="predicted"/>
<protein>
    <submittedName>
        <fullName evidence="1">Uncharacterized protein</fullName>
    </submittedName>
</protein>